<organism evidence="3 4">
    <name type="scientific">Escallonia rubra</name>
    <dbReference type="NCBI Taxonomy" id="112253"/>
    <lineage>
        <taxon>Eukaryota</taxon>
        <taxon>Viridiplantae</taxon>
        <taxon>Streptophyta</taxon>
        <taxon>Embryophyta</taxon>
        <taxon>Tracheophyta</taxon>
        <taxon>Spermatophyta</taxon>
        <taxon>Magnoliopsida</taxon>
        <taxon>eudicotyledons</taxon>
        <taxon>Gunneridae</taxon>
        <taxon>Pentapetalae</taxon>
        <taxon>asterids</taxon>
        <taxon>campanulids</taxon>
        <taxon>Escalloniales</taxon>
        <taxon>Escalloniaceae</taxon>
        <taxon>Escallonia</taxon>
    </lineage>
</organism>
<evidence type="ECO:0000256" key="1">
    <source>
        <dbReference type="SAM" id="MobiDB-lite"/>
    </source>
</evidence>
<evidence type="ECO:0000259" key="2">
    <source>
        <dbReference type="Pfam" id="PF03108"/>
    </source>
</evidence>
<keyword evidence="4" id="KW-1185">Reference proteome</keyword>
<evidence type="ECO:0000313" key="4">
    <source>
        <dbReference type="Proteomes" id="UP001187471"/>
    </source>
</evidence>
<sequence>MAEGGKSKGKGKGKEVMAEGDKSKGNGKMKEVMTKGDKSKGKWKELMLDVGTEDVHEWFNSGSDNERTPDYPEFNPETQGGKPYFKVGMIFGDNKVFKDVVKQYSINKVRPIKFTKNTITKIRAVCKSEDCGWFVYASAHDKSTSVQVKIVGEKHPCSRQHINRAAGSKWLANKYMDRFVVNPEPTSPKTSSRRREATLPHCTGRATATHYAAAKPTSYASS</sequence>
<name>A0AA88R7K4_9ASTE</name>
<evidence type="ECO:0000313" key="3">
    <source>
        <dbReference type="EMBL" id="KAK2979764.1"/>
    </source>
</evidence>
<feature type="region of interest" description="Disordered" evidence="1">
    <location>
        <begin position="182"/>
        <end position="222"/>
    </location>
</feature>
<comment type="caution">
    <text evidence="3">The sequence shown here is derived from an EMBL/GenBank/DDBJ whole genome shotgun (WGS) entry which is preliminary data.</text>
</comment>
<gene>
    <name evidence="3" type="ORF">RJ640_013404</name>
</gene>
<dbReference type="EMBL" id="JAVXUO010001715">
    <property type="protein sequence ID" value="KAK2979764.1"/>
    <property type="molecule type" value="Genomic_DNA"/>
</dbReference>
<dbReference type="InterPro" id="IPR004332">
    <property type="entry name" value="Transposase_MuDR"/>
</dbReference>
<dbReference type="Pfam" id="PF03108">
    <property type="entry name" value="DBD_Tnp_Mut"/>
    <property type="match status" value="1"/>
</dbReference>
<accession>A0AA88R7K4</accession>
<feature type="compositionally biased region" description="Basic and acidic residues" evidence="1">
    <location>
        <begin position="12"/>
        <end position="38"/>
    </location>
</feature>
<dbReference type="Proteomes" id="UP001187471">
    <property type="component" value="Unassembled WGS sequence"/>
</dbReference>
<protein>
    <recommendedName>
        <fullName evidence="2">Transposase MuDR plant domain-containing protein</fullName>
    </recommendedName>
</protein>
<feature type="domain" description="Transposase MuDR plant" evidence="2">
    <location>
        <begin position="86"/>
        <end position="147"/>
    </location>
</feature>
<feature type="non-terminal residue" evidence="3">
    <location>
        <position position="222"/>
    </location>
</feature>
<reference evidence="3" key="1">
    <citation type="submission" date="2022-12" db="EMBL/GenBank/DDBJ databases">
        <title>Draft genome assemblies for two species of Escallonia (Escalloniales).</title>
        <authorList>
            <person name="Chanderbali A."/>
            <person name="Dervinis C."/>
            <person name="Anghel I."/>
            <person name="Soltis D."/>
            <person name="Soltis P."/>
            <person name="Zapata F."/>
        </authorList>
    </citation>
    <scope>NUCLEOTIDE SEQUENCE</scope>
    <source>
        <strain evidence="3">UCBG92.1500</strain>
        <tissue evidence="3">Leaf</tissue>
    </source>
</reference>
<proteinExistence type="predicted"/>
<feature type="region of interest" description="Disordered" evidence="1">
    <location>
        <begin position="1"/>
        <end position="38"/>
    </location>
</feature>
<dbReference type="AlphaFoldDB" id="A0AA88R7K4"/>